<dbReference type="RefSeq" id="WP_132826822.1">
    <property type="nucleotide sequence ID" value="NZ_SMFP01000001.1"/>
</dbReference>
<dbReference type="GO" id="GO:0046653">
    <property type="term" value="P:tetrahydrofolate metabolic process"/>
    <property type="evidence" value="ECO:0007669"/>
    <property type="project" value="InterPro"/>
</dbReference>
<comment type="caution">
    <text evidence="1">The sequence shown here is derived from an EMBL/GenBank/DDBJ whole genome shotgun (WGS) entry which is preliminary data.</text>
</comment>
<name>A0A4R5F0P3_9RHOB</name>
<evidence type="ECO:0000313" key="2">
    <source>
        <dbReference type="Proteomes" id="UP000294662"/>
    </source>
</evidence>
<gene>
    <name evidence="1" type="ORF">E1B25_01020</name>
</gene>
<evidence type="ECO:0000313" key="1">
    <source>
        <dbReference type="EMBL" id="TDE40832.1"/>
    </source>
</evidence>
<dbReference type="Pfam" id="PF04267">
    <property type="entry name" value="SoxD"/>
    <property type="match status" value="1"/>
</dbReference>
<dbReference type="EMBL" id="SMFP01000001">
    <property type="protein sequence ID" value="TDE40832.1"/>
    <property type="molecule type" value="Genomic_DNA"/>
</dbReference>
<dbReference type="AlphaFoldDB" id="A0A4R5F0P3"/>
<protein>
    <submittedName>
        <fullName evidence="1">Sarcosine oxidase subunit delta</fullName>
    </submittedName>
</protein>
<reference evidence="1 2" key="1">
    <citation type="submission" date="2019-03" db="EMBL/GenBank/DDBJ databases">
        <authorList>
            <person name="Zhang S."/>
        </authorList>
    </citation>
    <scope>NUCLEOTIDE SEQUENCE [LARGE SCALE GENOMIC DNA]</scope>
    <source>
        <strain evidence="1 2">S4J41</strain>
    </source>
</reference>
<dbReference type="OrthoDB" id="7159274at2"/>
<dbReference type="InterPro" id="IPR006279">
    <property type="entry name" value="SoxD"/>
</dbReference>
<dbReference type="InterPro" id="IPR038561">
    <property type="entry name" value="SoxD_sf"/>
</dbReference>
<proteinExistence type="predicted"/>
<organism evidence="1 2">
    <name type="scientific">Antarcticimicrobium sediminis</name>
    <dbReference type="NCBI Taxonomy" id="2546227"/>
    <lineage>
        <taxon>Bacteria</taxon>
        <taxon>Pseudomonadati</taxon>
        <taxon>Pseudomonadota</taxon>
        <taxon>Alphaproteobacteria</taxon>
        <taxon>Rhodobacterales</taxon>
        <taxon>Paracoccaceae</taxon>
        <taxon>Antarcticimicrobium</taxon>
    </lineage>
</organism>
<dbReference type="Gene3D" id="3.30.2270.10">
    <property type="entry name" value="Folate-binding superfamily"/>
    <property type="match status" value="1"/>
</dbReference>
<sequence length="109" mass="12127">MLILTCPCCGVTAEETEFAAGGEAHVKRFGPGASDEEFRDYIFARENPKGVHFERWRHANGCGKWFHAARCTITLEVFGTYSAQTTTPPKAICAAITAKRPGWTWRDFA</sequence>
<dbReference type="GO" id="GO:0008115">
    <property type="term" value="F:sarcosine oxidase activity"/>
    <property type="evidence" value="ECO:0007669"/>
    <property type="project" value="InterPro"/>
</dbReference>
<dbReference type="Proteomes" id="UP000294662">
    <property type="component" value="Unassembled WGS sequence"/>
</dbReference>
<keyword evidence="2" id="KW-1185">Reference proteome</keyword>
<accession>A0A4R5F0P3</accession>